<dbReference type="HAMAP" id="MF_00422">
    <property type="entry name" value="SecE"/>
    <property type="match status" value="1"/>
</dbReference>
<evidence type="ECO:0000256" key="8">
    <source>
        <dbReference type="ARBA" id="ARBA00023136"/>
    </source>
</evidence>
<evidence type="ECO:0000256" key="7">
    <source>
        <dbReference type="ARBA" id="ARBA00023010"/>
    </source>
</evidence>
<dbReference type="AlphaFoldDB" id="A0A7C5MUF8"/>
<comment type="caution">
    <text evidence="9">Lacks conserved residue(s) required for the propagation of feature annotation.</text>
</comment>
<keyword evidence="7 9" id="KW-0811">Translocation</keyword>
<comment type="subunit">
    <text evidence="9">Component of the Sec protein translocase complex. Heterotrimer consisting of SecY, SecE and SecG subunits. The heterotrimers can form oligomers, although 1 heterotrimer is thought to be able to translocate proteins. Interacts with the ribosome. Interacts with SecDF, and other proteins may be involved. Interacts with SecA.</text>
</comment>
<comment type="function">
    <text evidence="9">Essential subunit of the Sec protein translocation channel SecYEG. Clamps together the 2 halves of SecY. May contact the channel plug during translocation.</text>
</comment>
<gene>
    <name evidence="9 10" type="primary">secE</name>
    <name evidence="10" type="ORF">ENJ98_01450</name>
</gene>
<evidence type="ECO:0000256" key="1">
    <source>
        <dbReference type="ARBA" id="ARBA00004370"/>
    </source>
</evidence>
<sequence length="127" mass="13941">MNTKTEKSGTPDTLDTVKLAASVLLLVGAVVGFYLLEDKPLWLRLLELLVVVGAALFLALLTGPGRRVKDFFGAAHMEVRKVVWPSRQETLQTTLVIFIVVLITSLFLWGVDSILFVLVRLFTGQGG</sequence>
<feature type="transmembrane region" description="Helical" evidence="9">
    <location>
        <begin position="16"/>
        <end position="35"/>
    </location>
</feature>
<dbReference type="GO" id="GO:0008320">
    <property type="term" value="F:protein transmembrane transporter activity"/>
    <property type="evidence" value="ECO:0007669"/>
    <property type="project" value="UniProtKB-UniRule"/>
</dbReference>
<dbReference type="GO" id="GO:0065002">
    <property type="term" value="P:intracellular protein transmembrane transport"/>
    <property type="evidence" value="ECO:0007669"/>
    <property type="project" value="UniProtKB-UniRule"/>
</dbReference>
<organism evidence="10">
    <name type="scientific">Thiolapillus brandeum</name>
    <dbReference type="NCBI Taxonomy" id="1076588"/>
    <lineage>
        <taxon>Bacteria</taxon>
        <taxon>Pseudomonadati</taxon>
        <taxon>Pseudomonadota</taxon>
        <taxon>Gammaproteobacteria</taxon>
        <taxon>Chromatiales</taxon>
        <taxon>Sedimenticolaceae</taxon>
        <taxon>Thiolapillus</taxon>
    </lineage>
</organism>
<dbReference type="GO" id="GO:0043952">
    <property type="term" value="P:protein transport by the Sec complex"/>
    <property type="evidence" value="ECO:0007669"/>
    <property type="project" value="UniProtKB-UniRule"/>
</dbReference>
<keyword evidence="4 9" id="KW-0812">Transmembrane</keyword>
<comment type="subcellular location">
    <subcellularLocation>
        <location evidence="1">Membrane</location>
    </subcellularLocation>
</comment>
<keyword evidence="5 9" id="KW-0653">Protein transport</keyword>
<dbReference type="Gene3D" id="1.20.5.1030">
    <property type="entry name" value="Preprotein translocase secy subunit"/>
    <property type="match status" value="1"/>
</dbReference>
<dbReference type="NCBIfam" id="TIGR00964">
    <property type="entry name" value="secE_bact"/>
    <property type="match status" value="1"/>
</dbReference>
<protein>
    <recommendedName>
        <fullName evidence="9">Protein translocase subunit SecE</fullName>
    </recommendedName>
</protein>
<accession>A0A7C5MUF8</accession>
<keyword evidence="2 9" id="KW-0813">Transport</keyword>
<evidence type="ECO:0000256" key="5">
    <source>
        <dbReference type="ARBA" id="ARBA00022927"/>
    </source>
</evidence>
<dbReference type="GO" id="GO:0005886">
    <property type="term" value="C:plasma membrane"/>
    <property type="evidence" value="ECO:0007669"/>
    <property type="project" value="UniProtKB-UniRule"/>
</dbReference>
<dbReference type="PANTHER" id="PTHR33910:SF1">
    <property type="entry name" value="PROTEIN TRANSLOCASE SUBUNIT SECE"/>
    <property type="match status" value="1"/>
</dbReference>
<dbReference type="InterPro" id="IPR001901">
    <property type="entry name" value="Translocase_SecE/Sec61-g"/>
</dbReference>
<dbReference type="GO" id="GO:0009306">
    <property type="term" value="P:protein secretion"/>
    <property type="evidence" value="ECO:0007669"/>
    <property type="project" value="UniProtKB-UniRule"/>
</dbReference>
<evidence type="ECO:0000256" key="9">
    <source>
        <dbReference type="HAMAP-Rule" id="MF_00422"/>
    </source>
</evidence>
<keyword evidence="8 9" id="KW-0472">Membrane</keyword>
<evidence type="ECO:0000256" key="6">
    <source>
        <dbReference type="ARBA" id="ARBA00022989"/>
    </source>
</evidence>
<dbReference type="InterPro" id="IPR038379">
    <property type="entry name" value="SecE_sf"/>
</dbReference>
<evidence type="ECO:0000256" key="4">
    <source>
        <dbReference type="ARBA" id="ARBA00022692"/>
    </source>
</evidence>
<evidence type="ECO:0000256" key="3">
    <source>
        <dbReference type="ARBA" id="ARBA00022475"/>
    </source>
</evidence>
<feature type="transmembrane region" description="Helical" evidence="9">
    <location>
        <begin position="95"/>
        <end position="122"/>
    </location>
</feature>
<dbReference type="Pfam" id="PF00584">
    <property type="entry name" value="SecE"/>
    <property type="match status" value="1"/>
</dbReference>
<dbReference type="Proteomes" id="UP000886100">
    <property type="component" value="Unassembled WGS sequence"/>
</dbReference>
<feature type="transmembrane region" description="Helical" evidence="9">
    <location>
        <begin position="41"/>
        <end position="61"/>
    </location>
</feature>
<comment type="similarity">
    <text evidence="9">Belongs to the SecE/SEC61-gamma family.</text>
</comment>
<dbReference type="EMBL" id="DROM01000090">
    <property type="protein sequence ID" value="HHH12878.1"/>
    <property type="molecule type" value="Genomic_DNA"/>
</dbReference>
<evidence type="ECO:0000313" key="10">
    <source>
        <dbReference type="EMBL" id="HHH12878.1"/>
    </source>
</evidence>
<keyword evidence="6 9" id="KW-1133">Transmembrane helix</keyword>
<evidence type="ECO:0000256" key="2">
    <source>
        <dbReference type="ARBA" id="ARBA00022448"/>
    </source>
</evidence>
<keyword evidence="3 9" id="KW-1003">Cell membrane</keyword>
<comment type="caution">
    <text evidence="10">The sequence shown here is derived from an EMBL/GenBank/DDBJ whole genome shotgun (WGS) entry which is preliminary data.</text>
</comment>
<dbReference type="InterPro" id="IPR005807">
    <property type="entry name" value="SecE_bac"/>
</dbReference>
<dbReference type="PRINTS" id="PR01650">
    <property type="entry name" value="SECETRNLCASE"/>
</dbReference>
<dbReference type="GO" id="GO:0006605">
    <property type="term" value="P:protein targeting"/>
    <property type="evidence" value="ECO:0007669"/>
    <property type="project" value="UniProtKB-UniRule"/>
</dbReference>
<dbReference type="PANTHER" id="PTHR33910">
    <property type="entry name" value="PROTEIN TRANSLOCASE SUBUNIT SECE"/>
    <property type="match status" value="1"/>
</dbReference>
<reference evidence="10" key="1">
    <citation type="journal article" date="2020" name="mSystems">
        <title>Genome- and Community-Level Interaction Insights into Carbon Utilization and Element Cycling Functions of Hydrothermarchaeota in Hydrothermal Sediment.</title>
        <authorList>
            <person name="Zhou Z."/>
            <person name="Liu Y."/>
            <person name="Xu W."/>
            <person name="Pan J."/>
            <person name="Luo Z.H."/>
            <person name="Li M."/>
        </authorList>
    </citation>
    <scope>NUCLEOTIDE SEQUENCE [LARGE SCALE GENOMIC DNA]</scope>
    <source>
        <strain evidence="10">HyVt-535</strain>
    </source>
</reference>
<proteinExistence type="inferred from homology"/>
<name>A0A7C5MUF8_9GAMM</name>